<feature type="transmembrane region" description="Helical" evidence="1">
    <location>
        <begin position="57"/>
        <end position="84"/>
    </location>
</feature>
<keyword evidence="1" id="KW-0472">Membrane</keyword>
<keyword evidence="1" id="KW-1133">Transmembrane helix</keyword>
<proteinExistence type="predicted"/>
<dbReference type="InParanoid" id="G2XWN1"/>
<sequence>MSLCISDDVWKKTSLLPIIVLDFDFDIFNTCNHLCLSFPRRRDHYFQDSVGELGEDLALLLIAPLLETYFLASFILFFGVAEFFSYVRRTNLGKFDVPGCLEL</sequence>
<name>G2XWN1_BOTF4</name>
<protein>
    <submittedName>
        <fullName evidence="2">Uncharacterized protein</fullName>
    </submittedName>
</protein>
<dbReference type="AlphaFoldDB" id="G2XWN1"/>
<dbReference type="HOGENOM" id="CLU_2263328_0_0_1"/>
<evidence type="ECO:0000256" key="1">
    <source>
        <dbReference type="SAM" id="Phobius"/>
    </source>
</evidence>
<reference evidence="3" key="1">
    <citation type="journal article" date="2011" name="PLoS Genet.">
        <title>Genomic analysis of the necrotrophic fungal pathogens Sclerotinia sclerotiorum and Botrytis cinerea.</title>
        <authorList>
            <person name="Amselem J."/>
            <person name="Cuomo C.A."/>
            <person name="van Kan J.A."/>
            <person name="Viaud M."/>
            <person name="Benito E.P."/>
            <person name="Couloux A."/>
            <person name="Coutinho P.M."/>
            <person name="de Vries R.P."/>
            <person name="Dyer P.S."/>
            <person name="Fillinger S."/>
            <person name="Fournier E."/>
            <person name="Gout L."/>
            <person name="Hahn M."/>
            <person name="Kohn L."/>
            <person name="Lapalu N."/>
            <person name="Plummer K.M."/>
            <person name="Pradier J.M."/>
            <person name="Quevillon E."/>
            <person name="Sharon A."/>
            <person name="Simon A."/>
            <person name="ten Have A."/>
            <person name="Tudzynski B."/>
            <person name="Tudzynski P."/>
            <person name="Wincker P."/>
            <person name="Andrew M."/>
            <person name="Anthouard V."/>
            <person name="Beever R.E."/>
            <person name="Beffa R."/>
            <person name="Benoit I."/>
            <person name="Bouzid O."/>
            <person name="Brault B."/>
            <person name="Chen Z."/>
            <person name="Choquer M."/>
            <person name="Collemare J."/>
            <person name="Cotton P."/>
            <person name="Danchin E.G."/>
            <person name="Da Silva C."/>
            <person name="Gautier A."/>
            <person name="Giraud C."/>
            <person name="Giraud T."/>
            <person name="Gonzalez C."/>
            <person name="Grossetete S."/>
            <person name="Guldener U."/>
            <person name="Henrissat B."/>
            <person name="Howlett B.J."/>
            <person name="Kodira C."/>
            <person name="Kretschmer M."/>
            <person name="Lappartient A."/>
            <person name="Leroch M."/>
            <person name="Levis C."/>
            <person name="Mauceli E."/>
            <person name="Neuveglise C."/>
            <person name="Oeser B."/>
            <person name="Pearson M."/>
            <person name="Poulain J."/>
            <person name="Poussereau N."/>
            <person name="Quesneville H."/>
            <person name="Rascle C."/>
            <person name="Schumacher J."/>
            <person name="Segurens B."/>
            <person name="Sexton A."/>
            <person name="Silva E."/>
            <person name="Sirven C."/>
            <person name="Soanes D.M."/>
            <person name="Talbot N.J."/>
            <person name="Templeton M."/>
            <person name="Yandava C."/>
            <person name="Yarden O."/>
            <person name="Zeng Q."/>
            <person name="Rollins J.A."/>
            <person name="Lebrun M.H."/>
            <person name="Dickman M."/>
        </authorList>
    </citation>
    <scope>NUCLEOTIDE SEQUENCE [LARGE SCALE GENOMIC DNA]</scope>
    <source>
        <strain evidence="3">T4</strain>
    </source>
</reference>
<accession>G2XWN1</accession>
<keyword evidence="1" id="KW-0812">Transmembrane</keyword>
<gene>
    <name evidence="2" type="ORF">BofuT4_P052500.1</name>
</gene>
<evidence type="ECO:0000313" key="3">
    <source>
        <dbReference type="Proteomes" id="UP000008177"/>
    </source>
</evidence>
<organism evidence="2 3">
    <name type="scientific">Botryotinia fuckeliana (strain T4)</name>
    <name type="common">Noble rot fungus</name>
    <name type="synonym">Botrytis cinerea</name>
    <dbReference type="NCBI Taxonomy" id="999810"/>
    <lineage>
        <taxon>Eukaryota</taxon>
        <taxon>Fungi</taxon>
        <taxon>Dikarya</taxon>
        <taxon>Ascomycota</taxon>
        <taxon>Pezizomycotina</taxon>
        <taxon>Leotiomycetes</taxon>
        <taxon>Helotiales</taxon>
        <taxon>Sclerotiniaceae</taxon>
        <taxon>Botrytis</taxon>
    </lineage>
</organism>
<dbReference type="EMBL" id="FQ790272">
    <property type="protein sequence ID" value="CCD44901.1"/>
    <property type="molecule type" value="Genomic_DNA"/>
</dbReference>
<dbReference type="Proteomes" id="UP000008177">
    <property type="component" value="Unplaced contigs"/>
</dbReference>
<evidence type="ECO:0000313" key="2">
    <source>
        <dbReference type="EMBL" id="CCD44901.1"/>
    </source>
</evidence>